<keyword evidence="9" id="KW-1185">Reference proteome</keyword>
<feature type="transmembrane region" description="Helical" evidence="6">
    <location>
        <begin position="17"/>
        <end position="36"/>
    </location>
</feature>
<reference evidence="8 9" key="1">
    <citation type="submission" date="2020-08" db="EMBL/GenBank/DDBJ databases">
        <title>Genomic Encyclopedia of Type Strains, Phase IV (KMG-IV): sequencing the most valuable type-strain genomes for metagenomic binning, comparative biology and taxonomic classification.</title>
        <authorList>
            <person name="Goeker M."/>
        </authorList>
    </citation>
    <scope>NUCLEOTIDE SEQUENCE [LARGE SCALE GENOMIC DNA]</scope>
    <source>
        <strain evidence="8 9">DSM 10633</strain>
    </source>
</reference>
<dbReference type="AlphaFoldDB" id="A0A840Q6F3"/>
<proteinExistence type="predicted"/>
<comment type="caution">
    <text evidence="8">The sequence shown here is derived from an EMBL/GenBank/DDBJ whole genome shotgun (WGS) entry which is preliminary data.</text>
</comment>
<dbReference type="InterPro" id="IPR033479">
    <property type="entry name" value="dCache_1"/>
</dbReference>
<dbReference type="InterPro" id="IPR029151">
    <property type="entry name" value="Sensor-like_sf"/>
</dbReference>
<sequence length="268" mass="29665">MGEIKSLHAKYSIKKKFIGWFLLVSVLPLILVSFVIQNMNSKITVKKEEEAMHNLLLSKAEFVNQWFSAQMGEMQVAAESDVMKSMDSESMIPYLQTLEARSKVFETMFVLNTDGTVIAHSKPESIGSDYSDRSYYPIALKGESTYSEVLISKATGNRIIVGATPIKDDNGNIIGIMCGSANFEILVDTLLKNDEDVSSNLVLIDNLGYIQVANNEEIIGKHIDESNLEQETVNILKESLNSSGISSLSLNGEQYIFAHALLNQLALD</sequence>
<dbReference type="RefSeq" id="WP_168412864.1">
    <property type="nucleotide sequence ID" value="NZ_JAAXPW010000058.1"/>
</dbReference>
<dbReference type="GO" id="GO:0005886">
    <property type="term" value="C:plasma membrane"/>
    <property type="evidence" value="ECO:0007669"/>
    <property type="project" value="UniProtKB-SubCell"/>
</dbReference>
<keyword evidence="4 6" id="KW-1133">Transmembrane helix</keyword>
<evidence type="ECO:0000256" key="6">
    <source>
        <dbReference type="SAM" id="Phobius"/>
    </source>
</evidence>
<evidence type="ECO:0000259" key="7">
    <source>
        <dbReference type="Pfam" id="PF02743"/>
    </source>
</evidence>
<evidence type="ECO:0000256" key="1">
    <source>
        <dbReference type="ARBA" id="ARBA00004651"/>
    </source>
</evidence>
<dbReference type="Proteomes" id="UP000557217">
    <property type="component" value="Unassembled WGS sequence"/>
</dbReference>
<keyword evidence="8" id="KW-0808">Transferase</keyword>
<name>A0A840Q6F3_URETH</name>
<evidence type="ECO:0000256" key="3">
    <source>
        <dbReference type="ARBA" id="ARBA00022692"/>
    </source>
</evidence>
<evidence type="ECO:0000256" key="5">
    <source>
        <dbReference type="ARBA" id="ARBA00023136"/>
    </source>
</evidence>
<dbReference type="EMBL" id="JACHGZ010000061">
    <property type="protein sequence ID" value="MBB5150516.1"/>
    <property type="molecule type" value="Genomic_DNA"/>
</dbReference>
<dbReference type="Gene3D" id="3.30.450.20">
    <property type="entry name" value="PAS domain"/>
    <property type="match status" value="1"/>
</dbReference>
<keyword evidence="2" id="KW-1003">Cell membrane</keyword>
<dbReference type="Pfam" id="PF02743">
    <property type="entry name" value="dCache_1"/>
    <property type="match status" value="1"/>
</dbReference>
<feature type="domain" description="Cache" evidence="7">
    <location>
        <begin position="52"/>
        <end position="260"/>
    </location>
</feature>
<keyword evidence="5 6" id="KW-0472">Membrane</keyword>
<dbReference type="GO" id="GO:0016301">
    <property type="term" value="F:kinase activity"/>
    <property type="evidence" value="ECO:0007669"/>
    <property type="project" value="UniProtKB-KW"/>
</dbReference>
<accession>A0A840Q6F3</accession>
<evidence type="ECO:0000313" key="8">
    <source>
        <dbReference type="EMBL" id="MBB5150516.1"/>
    </source>
</evidence>
<keyword evidence="8" id="KW-0418">Kinase</keyword>
<dbReference type="CDD" id="cd12914">
    <property type="entry name" value="PDC1_DGC_like"/>
    <property type="match status" value="1"/>
</dbReference>
<comment type="subcellular location">
    <subcellularLocation>
        <location evidence="1">Cell membrane</location>
        <topology evidence="1">Multi-pass membrane protein</topology>
    </subcellularLocation>
</comment>
<organism evidence="8 9">
    <name type="scientific">Ureibacillus thermosphaericus</name>
    <dbReference type="NCBI Taxonomy" id="51173"/>
    <lineage>
        <taxon>Bacteria</taxon>
        <taxon>Bacillati</taxon>
        <taxon>Bacillota</taxon>
        <taxon>Bacilli</taxon>
        <taxon>Bacillales</taxon>
        <taxon>Caryophanaceae</taxon>
        <taxon>Ureibacillus</taxon>
    </lineage>
</organism>
<evidence type="ECO:0000256" key="4">
    <source>
        <dbReference type="ARBA" id="ARBA00022989"/>
    </source>
</evidence>
<protein>
    <submittedName>
        <fullName evidence="8">Sensor histidine kinase regulating citrate/malate metabolism</fullName>
    </submittedName>
</protein>
<gene>
    <name evidence="8" type="ORF">HNR36_002942</name>
</gene>
<keyword evidence="3 6" id="KW-0812">Transmembrane</keyword>
<dbReference type="SUPFAM" id="SSF103190">
    <property type="entry name" value="Sensory domain-like"/>
    <property type="match status" value="1"/>
</dbReference>
<evidence type="ECO:0000313" key="9">
    <source>
        <dbReference type="Proteomes" id="UP000557217"/>
    </source>
</evidence>
<evidence type="ECO:0000256" key="2">
    <source>
        <dbReference type="ARBA" id="ARBA00022475"/>
    </source>
</evidence>